<dbReference type="InterPro" id="IPR053932">
    <property type="entry name" value="GeBP-like_DBD"/>
</dbReference>
<dbReference type="Pfam" id="PF04504">
    <property type="entry name" value="GeBP-like_DBD"/>
    <property type="match status" value="1"/>
</dbReference>
<feature type="domain" description="Glabrous enhancer-binding protein-like DBD" evidence="3">
    <location>
        <begin position="134"/>
        <end position="226"/>
    </location>
</feature>
<evidence type="ECO:0000256" key="2">
    <source>
        <dbReference type="SAM" id="MobiDB-lite"/>
    </source>
</evidence>
<sequence length="244" mass="28177">MSEESSTSPSLIQDMTQEKEGQEEEAQNLQEQQREEQIQEEHEGEHTTSDDKTVSLDRSTPPTSQEEKNQEEHEGEHTTSDEKTVSLDRSTPLTSQEEKNQEEEKVGIIDYHDSYSQGKEKKMKTEPTPRPFLERVFTDIDCEIGLLNSLIDYYETNKKYPFFDYIAADDFIQNWLEISDVSFSQMAGAILKLRKKFIMIVVQIGLNNISDSRDREAFNLAHNIWSNVTEQDLKNLESVCHSST</sequence>
<feature type="compositionally biased region" description="Basic and acidic residues" evidence="2">
    <location>
        <begin position="96"/>
        <end position="127"/>
    </location>
</feature>
<comment type="similarity">
    <text evidence="1">Belongs to the GeBP family.</text>
</comment>
<dbReference type="AlphaFoldDB" id="A0A2N9J3I6"/>
<dbReference type="EMBL" id="OIVN01006349">
    <property type="protein sequence ID" value="SPD31195.1"/>
    <property type="molecule type" value="Genomic_DNA"/>
</dbReference>
<evidence type="ECO:0000259" key="3">
    <source>
        <dbReference type="Pfam" id="PF04504"/>
    </source>
</evidence>
<accession>A0A2N9J3I6</accession>
<protein>
    <recommendedName>
        <fullName evidence="3">Glabrous enhancer-binding protein-like DBD domain-containing protein</fullName>
    </recommendedName>
</protein>
<feature type="compositionally biased region" description="Basic and acidic residues" evidence="2">
    <location>
        <begin position="32"/>
        <end position="55"/>
    </location>
</feature>
<feature type="compositionally biased region" description="Basic and acidic residues" evidence="2">
    <location>
        <begin position="65"/>
        <end position="86"/>
    </location>
</feature>
<feature type="region of interest" description="Disordered" evidence="2">
    <location>
        <begin position="1"/>
        <end position="127"/>
    </location>
</feature>
<evidence type="ECO:0000313" key="4">
    <source>
        <dbReference type="EMBL" id="SPD31195.1"/>
    </source>
</evidence>
<name>A0A2N9J3I6_FAGSY</name>
<feature type="compositionally biased region" description="Polar residues" evidence="2">
    <location>
        <begin position="1"/>
        <end position="15"/>
    </location>
</feature>
<organism evidence="4">
    <name type="scientific">Fagus sylvatica</name>
    <name type="common">Beechnut</name>
    <dbReference type="NCBI Taxonomy" id="28930"/>
    <lineage>
        <taxon>Eukaryota</taxon>
        <taxon>Viridiplantae</taxon>
        <taxon>Streptophyta</taxon>
        <taxon>Embryophyta</taxon>
        <taxon>Tracheophyta</taxon>
        <taxon>Spermatophyta</taxon>
        <taxon>Magnoliopsida</taxon>
        <taxon>eudicotyledons</taxon>
        <taxon>Gunneridae</taxon>
        <taxon>Pentapetalae</taxon>
        <taxon>rosids</taxon>
        <taxon>fabids</taxon>
        <taxon>Fagales</taxon>
        <taxon>Fagaceae</taxon>
        <taxon>Fagus</taxon>
    </lineage>
</organism>
<reference evidence="4" key="1">
    <citation type="submission" date="2018-02" db="EMBL/GenBank/DDBJ databases">
        <authorList>
            <person name="Cohen D.B."/>
            <person name="Kent A.D."/>
        </authorList>
    </citation>
    <scope>NUCLEOTIDE SEQUENCE</scope>
</reference>
<proteinExistence type="inferred from homology"/>
<evidence type="ECO:0000256" key="1">
    <source>
        <dbReference type="ARBA" id="ARBA00010820"/>
    </source>
</evidence>
<gene>
    <name evidence="4" type="ORF">FSB_LOCUS59077</name>
</gene>